<evidence type="ECO:0000313" key="3">
    <source>
        <dbReference type="Proteomes" id="UP000011115"/>
    </source>
</evidence>
<sequence length="180" mass="20748">MLPHVFDELRQYWNTDKFKAMSEQAKKLEAVLRVARCTPEVQRPLEQLQERWKKNWGALPLDRRFSRRLMSGRKKMIRIRMCGSRKGPNKLLKSGRGTHKGRVHGLGSRNDVRRLQSGLEGIGSSRQAEALDGVQIVAMSAQIAQLTSALAELERRREAEKRSMSATVHQIKEQGHRRRK</sequence>
<evidence type="ECO:0000313" key="2">
    <source>
        <dbReference type="EnsemblPlants" id="PGSC0003DMT400086397"/>
    </source>
</evidence>
<accession>M1DBN1</accession>
<reference evidence="2" key="2">
    <citation type="submission" date="2015-06" db="UniProtKB">
        <authorList>
            <consortium name="EnsemblPlants"/>
        </authorList>
    </citation>
    <scope>IDENTIFICATION</scope>
    <source>
        <strain evidence="2">DM1-3 516 R44</strain>
    </source>
</reference>
<proteinExistence type="predicted"/>
<reference evidence="3" key="1">
    <citation type="journal article" date="2011" name="Nature">
        <title>Genome sequence and analysis of the tuber crop potato.</title>
        <authorList>
            <consortium name="The Potato Genome Sequencing Consortium"/>
        </authorList>
    </citation>
    <scope>NUCLEOTIDE SEQUENCE [LARGE SCALE GENOMIC DNA]</scope>
    <source>
        <strain evidence="3">cv. DM1-3 516 R44</strain>
    </source>
</reference>
<evidence type="ECO:0000256" key="1">
    <source>
        <dbReference type="SAM" id="MobiDB-lite"/>
    </source>
</evidence>
<name>M1DBN1_SOLTU</name>
<protein>
    <submittedName>
        <fullName evidence="2">Uncharacterized protein</fullName>
    </submittedName>
</protein>
<feature type="region of interest" description="Disordered" evidence="1">
    <location>
        <begin position="157"/>
        <end position="180"/>
    </location>
</feature>
<dbReference type="Proteomes" id="UP000011115">
    <property type="component" value="Unassembled WGS sequence"/>
</dbReference>
<dbReference type="AlphaFoldDB" id="M1DBN1"/>
<dbReference type="PaxDb" id="4113-PGSC0003DMT400086397"/>
<dbReference type="HOGENOM" id="CLU_130140_0_0_1"/>
<keyword evidence="3" id="KW-1185">Reference proteome</keyword>
<organism evidence="2 3">
    <name type="scientific">Solanum tuberosum</name>
    <name type="common">Potato</name>
    <dbReference type="NCBI Taxonomy" id="4113"/>
    <lineage>
        <taxon>Eukaryota</taxon>
        <taxon>Viridiplantae</taxon>
        <taxon>Streptophyta</taxon>
        <taxon>Embryophyta</taxon>
        <taxon>Tracheophyta</taxon>
        <taxon>Spermatophyta</taxon>
        <taxon>Magnoliopsida</taxon>
        <taxon>eudicotyledons</taxon>
        <taxon>Gunneridae</taxon>
        <taxon>Pentapetalae</taxon>
        <taxon>asterids</taxon>
        <taxon>lamiids</taxon>
        <taxon>Solanales</taxon>
        <taxon>Solanaceae</taxon>
        <taxon>Solanoideae</taxon>
        <taxon>Solaneae</taxon>
        <taxon>Solanum</taxon>
    </lineage>
</organism>
<dbReference type="InParanoid" id="M1DBN1"/>
<dbReference type="Gramene" id="PGSC0003DMT400086397">
    <property type="protein sequence ID" value="PGSC0003DMT400086397"/>
    <property type="gene ID" value="PGSC0003DMG400035968"/>
</dbReference>
<feature type="region of interest" description="Disordered" evidence="1">
    <location>
        <begin position="85"/>
        <end position="106"/>
    </location>
</feature>
<dbReference type="EnsemblPlants" id="PGSC0003DMT400086397">
    <property type="protein sequence ID" value="PGSC0003DMT400086397"/>
    <property type="gene ID" value="PGSC0003DMG400035968"/>
</dbReference>